<sequence>MDEWAVPVKIEPEVDLEYPQQEIKLEIKTEIDLPIKSEFDEGLQCYQQQRGQQPLLPFPPIKEELNDSDGYGEKVREKYSNVLNSATGLQKYLN</sequence>
<dbReference type="Proteomes" id="UP001153148">
    <property type="component" value="Unassembled WGS sequence"/>
</dbReference>
<organism evidence="1 2">
    <name type="scientific">Timema podura</name>
    <name type="common">Walking stick</name>
    <dbReference type="NCBI Taxonomy" id="61482"/>
    <lineage>
        <taxon>Eukaryota</taxon>
        <taxon>Metazoa</taxon>
        <taxon>Ecdysozoa</taxon>
        <taxon>Arthropoda</taxon>
        <taxon>Hexapoda</taxon>
        <taxon>Insecta</taxon>
        <taxon>Pterygota</taxon>
        <taxon>Neoptera</taxon>
        <taxon>Polyneoptera</taxon>
        <taxon>Phasmatodea</taxon>
        <taxon>Timematodea</taxon>
        <taxon>Timematoidea</taxon>
        <taxon>Timematidae</taxon>
        <taxon>Timema</taxon>
    </lineage>
</organism>
<reference evidence="1" key="1">
    <citation type="submission" date="2021-03" db="EMBL/GenBank/DDBJ databases">
        <authorList>
            <person name="Tran Van P."/>
        </authorList>
    </citation>
    <scope>NUCLEOTIDE SEQUENCE</scope>
</reference>
<evidence type="ECO:0000313" key="2">
    <source>
        <dbReference type="Proteomes" id="UP001153148"/>
    </source>
</evidence>
<evidence type="ECO:0000313" key="1">
    <source>
        <dbReference type="EMBL" id="CAG2061944.1"/>
    </source>
</evidence>
<comment type="caution">
    <text evidence="1">The sequence shown here is derived from an EMBL/GenBank/DDBJ whole genome shotgun (WGS) entry which is preliminary data.</text>
</comment>
<gene>
    <name evidence="1" type="ORF">TPAB3V08_LOCUS8897</name>
</gene>
<dbReference type="EMBL" id="CAJPIN010017909">
    <property type="protein sequence ID" value="CAG2061944.1"/>
    <property type="molecule type" value="Genomic_DNA"/>
</dbReference>
<keyword evidence="2" id="KW-1185">Reference proteome</keyword>
<name>A0ABN7P4I7_TIMPD</name>
<proteinExistence type="predicted"/>
<accession>A0ABN7P4I7</accession>
<protein>
    <submittedName>
        <fullName evidence="1">Uncharacterized protein</fullName>
    </submittedName>
</protein>